<organism evidence="5 6">
    <name type="scientific">Thermophagus xiamenensis</name>
    <dbReference type="NCBI Taxonomy" id="385682"/>
    <lineage>
        <taxon>Bacteria</taxon>
        <taxon>Pseudomonadati</taxon>
        <taxon>Bacteroidota</taxon>
        <taxon>Bacteroidia</taxon>
        <taxon>Marinilabiliales</taxon>
        <taxon>Marinilabiliaceae</taxon>
        <taxon>Thermophagus</taxon>
    </lineage>
</organism>
<dbReference type="GO" id="GO:0004650">
    <property type="term" value="F:polygalacturonase activity"/>
    <property type="evidence" value="ECO:0007669"/>
    <property type="project" value="InterPro"/>
</dbReference>
<dbReference type="SMART" id="SM00710">
    <property type="entry name" value="PbH1"/>
    <property type="match status" value="4"/>
</dbReference>
<dbReference type="eggNOG" id="COG5434">
    <property type="taxonomic scope" value="Bacteria"/>
</dbReference>
<dbReference type="Proteomes" id="UP000181976">
    <property type="component" value="Unassembled WGS sequence"/>
</dbReference>
<comment type="similarity">
    <text evidence="1 4">Belongs to the glycosyl hydrolase 28 family.</text>
</comment>
<evidence type="ECO:0000256" key="3">
    <source>
        <dbReference type="ARBA" id="ARBA00023295"/>
    </source>
</evidence>
<dbReference type="PANTHER" id="PTHR31339:SF9">
    <property type="entry name" value="PLASMIN AND FIBRONECTIN-BINDING PROTEIN A"/>
    <property type="match status" value="1"/>
</dbReference>
<dbReference type="InParanoid" id="A0A1I2DWV9"/>
<dbReference type="OrthoDB" id="9795222at2"/>
<evidence type="ECO:0000256" key="4">
    <source>
        <dbReference type="RuleBase" id="RU361169"/>
    </source>
</evidence>
<evidence type="ECO:0000256" key="1">
    <source>
        <dbReference type="ARBA" id="ARBA00008834"/>
    </source>
</evidence>
<dbReference type="AlphaFoldDB" id="A0A1I2DWV9"/>
<keyword evidence="6" id="KW-1185">Reference proteome</keyword>
<dbReference type="InterPro" id="IPR000743">
    <property type="entry name" value="Glyco_hydro_28"/>
</dbReference>
<evidence type="ECO:0000313" key="6">
    <source>
        <dbReference type="Proteomes" id="UP000181976"/>
    </source>
</evidence>
<accession>A0A1I2DWV9</accession>
<dbReference type="EMBL" id="FONA01000020">
    <property type="protein sequence ID" value="SFE85152.1"/>
    <property type="molecule type" value="Genomic_DNA"/>
</dbReference>
<dbReference type="InterPro" id="IPR006626">
    <property type="entry name" value="PbH1"/>
</dbReference>
<dbReference type="GO" id="GO:0005975">
    <property type="term" value="P:carbohydrate metabolic process"/>
    <property type="evidence" value="ECO:0007669"/>
    <property type="project" value="InterPro"/>
</dbReference>
<dbReference type="InterPro" id="IPR051801">
    <property type="entry name" value="GH28_Enzymes"/>
</dbReference>
<dbReference type="RefSeq" id="WP_044138424.1">
    <property type="nucleotide sequence ID" value="NZ_AFSL01000012.1"/>
</dbReference>
<dbReference type="InterPro" id="IPR011050">
    <property type="entry name" value="Pectin_lyase_fold/virulence"/>
</dbReference>
<dbReference type="SUPFAM" id="SSF51126">
    <property type="entry name" value="Pectin lyase-like"/>
    <property type="match status" value="1"/>
</dbReference>
<name>A0A1I2DWV9_9BACT</name>
<reference evidence="5 6" key="1">
    <citation type="submission" date="2016-10" db="EMBL/GenBank/DDBJ databases">
        <authorList>
            <person name="de Groot N.N."/>
        </authorList>
    </citation>
    <scope>NUCLEOTIDE SEQUENCE [LARGE SCALE GENOMIC DNA]</scope>
    <source>
        <strain evidence="5 6">DSM 19012</strain>
    </source>
</reference>
<dbReference type="STRING" id="385682.SAMN05444380_12063"/>
<sequence>MRKRFVAIGILTIIMIGKVKAQDWLSEVGAKQFPDYERTFKVNDFDGVFKNKVIASTAGIQAAINECSAQGGGKVVFEPGIYHTGALFLKDNVNLVIGEGVELWGLIGLKYYPEIKTRVAGIEMMWPSGIINILGRKNVAVTGKGVINAQGKYNWENYWNLRHEYTPKGLRWASDYDCKRVRTIQISDSENITLKDFQVRQSGFWTVHILYSKYVTVDGLTIRNNIDGFGPSTDGVNVDSSSYVEIMNCDVDCNDDNFTVKAGRDADGLRVNKPAEYVYIHDCIARRGGGSLVIGSETSGWVRHVKSENMKALGSHHVLHLKSAFTRGGGIEDIQVENVQADGVRSFCVVTLNWNPSYSYATLPKGIKEIPSHWKVMLEEVPEEKGLPYIRNVSVEDCHAINVKTAIQVSGTEKSYISGFKFKNVSISAEKAGHLSFIRNWLIEGLTIRTPEAEELKIDNAQKLKVKEIKYVPIQ</sequence>
<proteinExistence type="inferred from homology"/>
<dbReference type="Pfam" id="PF00295">
    <property type="entry name" value="Glyco_hydro_28"/>
    <property type="match status" value="1"/>
</dbReference>
<dbReference type="PANTHER" id="PTHR31339">
    <property type="entry name" value="PECTIN LYASE-RELATED"/>
    <property type="match status" value="1"/>
</dbReference>
<evidence type="ECO:0000256" key="2">
    <source>
        <dbReference type="ARBA" id="ARBA00022801"/>
    </source>
</evidence>
<dbReference type="Gene3D" id="2.160.20.10">
    <property type="entry name" value="Single-stranded right-handed beta-helix, Pectin lyase-like"/>
    <property type="match status" value="1"/>
</dbReference>
<protein>
    <submittedName>
        <fullName evidence="5">Glycosyl hydrolases family 28</fullName>
    </submittedName>
</protein>
<keyword evidence="3 4" id="KW-0326">Glycosidase</keyword>
<gene>
    <name evidence="5" type="ORF">SAMN05444380_12063</name>
</gene>
<keyword evidence="2 4" id="KW-0378">Hydrolase</keyword>
<dbReference type="InterPro" id="IPR012334">
    <property type="entry name" value="Pectin_lyas_fold"/>
</dbReference>
<evidence type="ECO:0000313" key="5">
    <source>
        <dbReference type="EMBL" id="SFE85152.1"/>
    </source>
</evidence>